<dbReference type="PANTHER" id="PTHR12110">
    <property type="entry name" value="HYDROXYPYRUVATE ISOMERASE"/>
    <property type="match status" value="1"/>
</dbReference>
<dbReference type="Gene3D" id="3.20.20.150">
    <property type="entry name" value="Divalent-metal-dependent TIM barrel enzymes"/>
    <property type="match status" value="1"/>
</dbReference>
<sequence length="272" mass="30374">MKKLLTFLAITCMAVAANAQEVGLQLYSLRNQFKEDVPRTLKLINSWGISKIEGGGTYGMSLEAFQDLLRENNLDVVSVGSDFNDLEKNLSKVIKNAKDFGATYVMCAWVPHDGNNWGLEETKHATDVFNSAGKRLKEEGLTLAYHAHGYEFRPYEEGTFFDYMAKNATDFTFELDVYWAKHGGADPVALMKKYPGKMTLLHLKDMEHGVKGNNTGHEDVETNVVLGTGQVDIAGVVAEAKKLGLEYMFIEDESSRVVEQVPESLEYLKSLK</sequence>
<evidence type="ECO:0000313" key="3">
    <source>
        <dbReference type="EMBL" id="MEE1976666.1"/>
    </source>
</evidence>
<dbReference type="InterPro" id="IPR036237">
    <property type="entry name" value="Xyl_isomerase-like_sf"/>
</dbReference>
<accession>A0ABU7IVV7</accession>
<evidence type="ECO:0000256" key="1">
    <source>
        <dbReference type="SAM" id="SignalP"/>
    </source>
</evidence>
<gene>
    <name evidence="3" type="ORF">V1I91_11335</name>
</gene>
<comment type="caution">
    <text evidence="3">The sequence shown here is derived from an EMBL/GenBank/DDBJ whole genome shotgun (WGS) entry which is preliminary data.</text>
</comment>
<dbReference type="Pfam" id="PF01261">
    <property type="entry name" value="AP_endonuc_2"/>
    <property type="match status" value="1"/>
</dbReference>
<feature type="domain" description="Xylose isomerase-like TIM barrel" evidence="2">
    <location>
        <begin position="58"/>
        <end position="270"/>
    </location>
</feature>
<feature type="chain" id="PRO_5045492461" evidence="1">
    <location>
        <begin position="20"/>
        <end position="272"/>
    </location>
</feature>
<dbReference type="InterPro" id="IPR050312">
    <property type="entry name" value="IolE/XylAMocC-like"/>
</dbReference>
<reference evidence="3 4" key="1">
    <citation type="submission" date="2024-01" db="EMBL/GenBank/DDBJ databases">
        <title>Maribacter spp. originated from different algae showed divergent polysaccharides utilization ability.</title>
        <authorList>
            <person name="Wang H."/>
            <person name="Wu Y."/>
        </authorList>
    </citation>
    <scope>NUCLEOTIDE SEQUENCE [LARGE SCALE GENOMIC DNA]</scope>
    <source>
        <strain evidence="3 4">PR1</strain>
    </source>
</reference>
<dbReference type="Proteomes" id="UP001356308">
    <property type="component" value="Unassembled WGS sequence"/>
</dbReference>
<feature type="signal peptide" evidence="1">
    <location>
        <begin position="1"/>
        <end position="19"/>
    </location>
</feature>
<dbReference type="EMBL" id="JAZDDG010000005">
    <property type="protein sequence ID" value="MEE1976666.1"/>
    <property type="molecule type" value="Genomic_DNA"/>
</dbReference>
<keyword evidence="4" id="KW-1185">Reference proteome</keyword>
<evidence type="ECO:0000259" key="2">
    <source>
        <dbReference type="Pfam" id="PF01261"/>
    </source>
</evidence>
<proteinExistence type="predicted"/>
<protein>
    <submittedName>
        <fullName evidence="3">Sugar phosphate isomerase/epimerase</fullName>
    </submittedName>
</protein>
<keyword evidence="3" id="KW-0413">Isomerase</keyword>
<name>A0ABU7IVV7_9FLAO</name>
<dbReference type="RefSeq" id="WP_272651364.1">
    <property type="nucleotide sequence ID" value="NZ_JAZDDG010000005.1"/>
</dbReference>
<dbReference type="GO" id="GO:0016853">
    <property type="term" value="F:isomerase activity"/>
    <property type="evidence" value="ECO:0007669"/>
    <property type="project" value="UniProtKB-KW"/>
</dbReference>
<evidence type="ECO:0000313" key="4">
    <source>
        <dbReference type="Proteomes" id="UP001356308"/>
    </source>
</evidence>
<organism evidence="3 4">
    <name type="scientific">Maribacter cobaltidurans</name>
    <dbReference type="NCBI Taxonomy" id="1178778"/>
    <lineage>
        <taxon>Bacteria</taxon>
        <taxon>Pseudomonadati</taxon>
        <taxon>Bacteroidota</taxon>
        <taxon>Flavobacteriia</taxon>
        <taxon>Flavobacteriales</taxon>
        <taxon>Flavobacteriaceae</taxon>
        <taxon>Maribacter</taxon>
    </lineage>
</organism>
<keyword evidence="1" id="KW-0732">Signal</keyword>
<dbReference type="PANTHER" id="PTHR12110:SF41">
    <property type="entry name" value="INOSOSE DEHYDRATASE"/>
    <property type="match status" value="1"/>
</dbReference>
<dbReference type="SUPFAM" id="SSF51658">
    <property type="entry name" value="Xylose isomerase-like"/>
    <property type="match status" value="1"/>
</dbReference>
<dbReference type="InterPro" id="IPR013022">
    <property type="entry name" value="Xyl_isomerase-like_TIM-brl"/>
</dbReference>